<evidence type="ECO:0000313" key="3">
    <source>
        <dbReference type="Proteomes" id="UP000309389"/>
    </source>
</evidence>
<dbReference type="EMBL" id="SSHH01000003">
    <property type="protein sequence ID" value="TIX49471.1"/>
    <property type="molecule type" value="Genomic_DNA"/>
</dbReference>
<dbReference type="InterPro" id="IPR003848">
    <property type="entry name" value="DUF218"/>
</dbReference>
<dbReference type="Pfam" id="PF02698">
    <property type="entry name" value="DUF218"/>
    <property type="match status" value="1"/>
</dbReference>
<feature type="domain" description="DUF218" evidence="1">
    <location>
        <begin position="34"/>
        <end position="141"/>
    </location>
</feature>
<evidence type="ECO:0000313" key="2">
    <source>
        <dbReference type="EMBL" id="TIX49471.1"/>
    </source>
</evidence>
<dbReference type="CDD" id="cd06259">
    <property type="entry name" value="YdcF-like"/>
    <property type="match status" value="1"/>
</dbReference>
<name>A0A4T3EY73_9SPHN</name>
<protein>
    <submittedName>
        <fullName evidence="2">YdcF family protein</fullName>
    </submittedName>
</protein>
<dbReference type="OrthoDB" id="9812311at2"/>
<reference evidence="2 3" key="1">
    <citation type="submission" date="2019-04" db="EMBL/GenBank/DDBJ databases">
        <title>Altererythrobacter aquimixticola sp. nov., isolated from sediment of junction between the ocean and a freshwater spring.</title>
        <authorList>
            <person name="Yoon J.-H."/>
        </authorList>
    </citation>
    <scope>NUCLEOTIDE SEQUENCE [LARGE SCALE GENOMIC DNA]</scope>
    <source>
        <strain evidence="2 3">SSKS-13</strain>
    </source>
</reference>
<sequence>MIRRTAGMLAIAWALGFMWFALALPQPADAERTDAIVVPTGGNGRIQRGLEVLRAGEAEKMLVTGVDLDVRPGEFAAEFSVEQELLDCCITLGFSALDTRGNARETAEWMTENSYSSMRLVTSDWHMRRTAVELSDRLPDGVEVLRDAVPTQPSLGTLFVEYHKLIAAWLLHLG</sequence>
<comment type="caution">
    <text evidence="2">The sequence shown here is derived from an EMBL/GenBank/DDBJ whole genome shotgun (WGS) entry which is preliminary data.</text>
</comment>
<proteinExistence type="predicted"/>
<dbReference type="Proteomes" id="UP000309389">
    <property type="component" value="Unassembled WGS sequence"/>
</dbReference>
<organism evidence="2 3">
    <name type="scientific">Alteraurantiacibacter aquimixticola</name>
    <dbReference type="NCBI Taxonomy" id="2489173"/>
    <lineage>
        <taxon>Bacteria</taxon>
        <taxon>Pseudomonadati</taxon>
        <taxon>Pseudomonadota</taxon>
        <taxon>Alphaproteobacteria</taxon>
        <taxon>Sphingomonadales</taxon>
        <taxon>Erythrobacteraceae</taxon>
        <taxon>Alteraurantiacibacter</taxon>
    </lineage>
</organism>
<gene>
    <name evidence="2" type="ORF">E5222_11500</name>
</gene>
<dbReference type="RefSeq" id="WP_136693948.1">
    <property type="nucleotide sequence ID" value="NZ_SSHH01000003.1"/>
</dbReference>
<dbReference type="AlphaFoldDB" id="A0A4T3EY73"/>
<accession>A0A4T3EY73</accession>
<keyword evidence="3" id="KW-1185">Reference proteome</keyword>
<evidence type="ECO:0000259" key="1">
    <source>
        <dbReference type="Pfam" id="PF02698"/>
    </source>
</evidence>